<feature type="transmembrane region" description="Helical" evidence="6">
    <location>
        <begin position="58"/>
        <end position="76"/>
    </location>
</feature>
<dbReference type="InterPro" id="IPR051668">
    <property type="entry name" value="ATG33"/>
</dbReference>
<evidence type="ECO:0000313" key="7">
    <source>
        <dbReference type="EMBL" id="ORY66410.1"/>
    </source>
</evidence>
<comment type="subcellular location">
    <subcellularLocation>
        <location evidence="1">Membrane</location>
        <topology evidence="1">Multi-pass membrane protein</topology>
    </subcellularLocation>
</comment>
<comment type="similarity">
    <text evidence="5">Belongs to the ATG33 family.</text>
</comment>
<evidence type="ECO:0000256" key="5">
    <source>
        <dbReference type="ARBA" id="ARBA00038013"/>
    </source>
</evidence>
<evidence type="ECO:0000256" key="1">
    <source>
        <dbReference type="ARBA" id="ARBA00004141"/>
    </source>
</evidence>
<keyword evidence="4 6" id="KW-0472">Membrane</keyword>
<proteinExistence type="inferred from homology"/>
<dbReference type="EMBL" id="MCFJ01000005">
    <property type="protein sequence ID" value="ORY66410.1"/>
    <property type="molecule type" value="Genomic_DNA"/>
</dbReference>
<evidence type="ECO:0008006" key="9">
    <source>
        <dbReference type="Google" id="ProtNLM"/>
    </source>
</evidence>
<evidence type="ECO:0000256" key="2">
    <source>
        <dbReference type="ARBA" id="ARBA00022692"/>
    </source>
</evidence>
<dbReference type="AlphaFoldDB" id="A0A1Y2E4C5"/>
<name>A0A1Y2E4C5_9PEZI</name>
<dbReference type="FunCoup" id="A0A1Y2E4C5">
    <property type="interactions" value="96"/>
</dbReference>
<dbReference type="GO" id="GO:0000422">
    <property type="term" value="P:autophagy of mitochondrion"/>
    <property type="evidence" value="ECO:0007669"/>
    <property type="project" value="TreeGrafter"/>
</dbReference>
<dbReference type="PANTHER" id="PTHR37278:SF1">
    <property type="entry name" value="AUTOPHAGY-RELATED PROTEIN 33-RELATED"/>
    <property type="match status" value="1"/>
</dbReference>
<protein>
    <recommendedName>
        <fullName evidence="9">Autophagy-related protein 33</fullName>
    </recommendedName>
</protein>
<dbReference type="PANTHER" id="PTHR37278">
    <property type="entry name" value="AUTOPHAGY-RELATED PROTEIN 33-RELATED"/>
    <property type="match status" value="1"/>
</dbReference>
<evidence type="ECO:0000256" key="3">
    <source>
        <dbReference type="ARBA" id="ARBA00022989"/>
    </source>
</evidence>
<dbReference type="RefSeq" id="XP_040717374.1">
    <property type="nucleotide sequence ID" value="XM_040860023.1"/>
</dbReference>
<evidence type="ECO:0000313" key="8">
    <source>
        <dbReference type="Proteomes" id="UP000193689"/>
    </source>
</evidence>
<evidence type="ECO:0000256" key="6">
    <source>
        <dbReference type="SAM" id="Phobius"/>
    </source>
</evidence>
<dbReference type="GO" id="GO:0016236">
    <property type="term" value="P:macroautophagy"/>
    <property type="evidence" value="ECO:0007669"/>
    <property type="project" value="TreeGrafter"/>
</dbReference>
<dbReference type="InParanoid" id="A0A1Y2E4C5"/>
<comment type="caution">
    <text evidence="7">The sequence shown here is derived from an EMBL/GenBank/DDBJ whole genome shotgun (WGS) entry which is preliminary data.</text>
</comment>
<evidence type="ECO:0000256" key="4">
    <source>
        <dbReference type="ARBA" id="ARBA00023136"/>
    </source>
</evidence>
<reference evidence="7 8" key="1">
    <citation type="submission" date="2016-07" db="EMBL/GenBank/DDBJ databases">
        <title>Pervasive Adenine N6-methylation of Active Genes in Fungi.</title>
        <authorList>
            <consortium name="DOE Joint Genome Institute"/>
            <person name="Mondo S.J."/>
            <person name="Dannebaum R.O."/>
            <person name="Kuo R.C."/>
            <person name="Labutti K."/>
            <person name="Haridas S."/>
            <person name="Kuo A."/>
            <person name="Salamov A."/>
            <person name="Ahrendt S.R."/>
            <person name="Lipzen A."/>
            <person name="Sullivan W."/>
            <person name="Andreopoulos W.B."/>
            <person name="Clum A."/>
            <person name="Lindquist E."/>
            <person name="Daum C."/>
            <person name="Ramamoorthy G.K."/>
            <person name="Gryganskyi A."/>
            <person name="Culley D."/>
            <person name="Magnuson J.K."/>
            <person name="James T.Y."/>
            <person name="O'Malley M.A."/>
            <person name="Stajich J.E."/>
            <person name="Spatafora J.W."/>
            <person name="Visel A."/>
            <person name="Grigoriev I.V."/>
        </authorList>
    </citation>
    <scope>NUCLEOTIDE SEQUENCE [LARGE SCALE GENOMIC DNA]</scope>
    <source>
        <strain evidence="7 8">CBS 129021</strain>
    </source>
</reference>
<keyword evidence="8" id="KW-1185">Reference proteome</keyword>
<organism evidence="7 8">
    <name type="scientific">Pseudomassariella vexata</name>
    <dbReference type="NCBI Taxonomy" id="1141098"/>
    <lineage>
        <taxon>Eukaryota</taxon>
        <taxon>Fungi</taxon>
        <taxon>Dikarya</taxon>
        <taxon>Ascomycota</taxon>
        <taxon>Pezizomycotina</taxon>
        <taxon>Sordariomycetes</taxon>
        <taxon>Xylariomycetidae</taxon>
        <taxon>Amphisphaeriales</taxon>
        <taxon>Pseudomassariaceae</taxon>
        <taxon>Pseudomassariella</taxon>
    </lineage>
</organism>
<dbReference type="GO" id="GO:0005741">
    <property type="term" value="C:mitochondrial outer membrane"/>
    <property type="evidence" value="ECO:0007669"/>
    <property type="project" value="TreeGrafter"/>
</dbReference>
<feature type="transmembrane region" description="Helical" evidence="6">
    <location>
        <begin position="183"/>
        <end position="202"/>
    </location>
</feature>
<accession>A0A1Y2E4C5</accession>
<gene>
    <name evidence="7" type="ORF">BCR38DRAFT_430192</name>
</gene>
<dbReference type="OrthoDB" id="5336366at2759"/>
<sequence length="217" mass="23054">MASKKVSLLKFVGTVSLGLLTGASYTLSTLTIPSLLELPSASTAAKAYRSLTDTATTHLNALTGLSGTAFFLAFALSPRPYRHPYLLYTSLFVFGTRLTHHVSPKIFGISASSSSSFSSSSPAAQRKAASANARKQKQAARRMEASYEVLGDSHSDEGSDEVDEDINGEEVRGEVELFVRDQIVKTVVMGLGFMMAVVGIWGDGVADLVGDAVVIEL</sequence>
<keyword evidence="2 6" id="KW-0812">Transmembrane</keyword>
<dbReference type="Proteomes" id="UP000193689">
    <property type="component" value="Unassembled WGS sequence"/>
</dbReference>
<dbReference type="GeneID" id="63776235"/>
<keyword evidence="3 6" id="KW-1133">Transmembrane helix</keyword>